<keyword evidence="3" id="KW-1185">Reference proteome</keyword>
<dbReference type="Pfam" id="PF00059">
    <property type="entry name" value="Lectin_C"/>
    <property type="match status" value="1"/>
</dbReference>
<dbReference type="SUPFAM" id="SSF56436">
    <property type="entry name" value="C-type lectin-like"/>
    <property type="match status" value="1"/>
</dbReference>
<dbReference type="AlphaFoldDB" id="A0A3B4UP63"/>
<dbReference type="Proteomes" id="UP000261420">
    <property type="component" value="Unplaced"/>
</dbReference>
<dbReference type="InterPro" id="IPR001304">
    <property type="entry name" value="C-type_lectin-like"/>
</dbReference>
<sequence>MNEYEYITTLAVKQENVTSTQLFISPALPLLPTPFSHCCTSWVLFTMSVSLLTGLCSCLHNYHLVDQLNTWHDAVLYCRKKYTDLATVHGKEDMKRLIAAAGSGYEGEVWIGLHDRWDWRWSLSNTGDKSNLLII</sequence>
<organism evidence="2 3">
    <name type="scientific">Seriola dumerili</name>
    <name type="common">Greater amberjack</name>
    <name type="synonym">Caranx dumerili</name>
    <dbReference type="NCBI Taxonomy" id="41447"/>
    <lineage>
        <taxon>Eukaryota</taxon>
        <taxon>Metazoa</taxon>
        <taxon>Chordata</taxon>
        <taxon>Craniata</taxon>
        <taxon>Vertebrata</taxon>
        <taxon>Euteleostomi</taxon>
        <taxon>Actinopterygii</taxon>
        <taxon>Neopterygii</taxon>
        <taxon>Teleostei</taxon>
        <taxon>Neoteleostei</taxon>
        <taxon>Acanthomorphata</taxon>
        <taxon>Carangaria</taxon>
        <taxon>Carangiformes</taxon>
        <taxon>Carangidae</taxon>
        <taxon>Seriola</taxon>
    </lineage>
</organism>
<dbReference type="PROSITE" id="PS50041">
    <property type="entry name" value="C_TYPE_LECTIN_2"/>
    <property type="match status" value="1"/>
</dbReference>
<dbReference type="PANTHER" id="PTHR45784:SF3">
    <property type="entry name" value="C-TYPE LECTIN DOMAIN FAMILY 4 MEMBER K-LIKE-RELATED"/>
    <property type="match status" value="1"/>
</dbReference>
<accession>A0A3B4UP63</accession>
<dbReference type="PANTHER" id="PTHR45784">
    <property type="entry name" value="C-TYPE LECTIN DOMAIN FAMILY 20 MEMBER A-RELATED"/>
    <property type="match status" value="1"/>
</dbReference>
<dbReference type="InterPro" id="IPR016187">
    <property type="entry name" value="CTDL_fold"/>
</dbReference>
<reference evidence="2" key="1">
    <citation type="submission" date="2025-08" db="UniProtKB">
        <authorList>
            <consortium name="Ensembl"/>
        </authorList>
    </citation>
    <scope>IDENTIFICATION</scope>
</reference>
<name>A0A3B4UP63_SERDU</name>
<dbReference type="GeneTree" id="ENSGT00940000177388"/>
<reference evidence="2" key="2">
    <citation type="submission" date="2025-09" db="UniProtKB">
        <authorList>
            <consortium name="Ensembl"/>
        </authorList>
    </citation>
    <scope>IDENTIFICATION</scope>
</reference>
<dbReference type="Gene3D" id="3.10.100.10">
    <property type="entry name" value="Mannose-Binding Protein A, subunit A"/>
    <property type="match status" value="1"/>
</dbReference>
<evidence type="ECO:0000259" key="1">
    <source>
        <dbReference type="PROSITE" id="PS50041"/>
    </source>
</evidence>
<dbReference type="InterPro" id="IPR016186">
    <property type="entry name" value="C-type_lectin-like/link_sf"/>
</dbReference>
<evidence type="ECO:0000313" key="3">
    <source>
        <dbReference type="Proteomes" id="UP000261420"/>
    </source>
</evidence>
<evidence type="ECO:0000313" key="2">
    <source>
        <dbReference type="Ensembl" id="ENSSDUP00000019525.1"/>
    </source>
</evidence>
<dbReference type="Ensembl" id="ENSSDUT00000019872.1">
    <property type="protein sequence ID" value="ENSSDUP00000019525.1"/>
    <property type="gene ID" value="ENSSDUG00000014236.1"/>
</dbReference>
<protein>
    <recommendedName>
        <fullName evidence="1">C-type lectin domain-containing protein</fullName>
    </recommendedName>
</protein>
<feature type="domain" description="C-type lectin" evidence="1">
    <location>
        <begin position="62"/>
        <end position="122"/>
    </location>
</feature>
<proteinExistence type="predicted"/>